<name>A0A382HZM2_9ZZZZ</name>
<dbReference type="SUPFAM" id="SSF53639">
    <property type="entry name" value="AraD/HMP-PK domain-like"/>
    <property type="match status" value="1"/>
</dbReference>
<organism evidence="2">
    <name type="scientific">marine metagenome</name>
    <dbReference type="NCBI Taxonomy" id="408172"/>
    <lineage>
        <taxon>unclassified sequences</taxon>
        <taxon>metagenomes</taxon>
        <taxon>ecological metagenomes</taxon>
    </lineage>
</organism>
<dbReference type="Gene3D" id="3.40.225.10">
    <property type="entry name" value="Class II aldolase/adducin N-terminal domain"/>
    <property type="match status" value="1"/>
</dbReference>
<dbReference type="InterPro" id="IPR001303">
    <property type="entry name" value="Aldolase_II/adducin_N"/>
</dbReference>
<accession>A0A382HZM2</accession>
<proteinExistence type="predicted"/>
<dbReference type="GO" id="GO:0005856">
    <property type="term" value="C:cytoskeleton"/>
    <property type="evidence" value="ECO:0007669"/>
    <property type="project" value="TreeGrafter"/>
</dbReference>
<evidence type="ECO:0000313" key="2">
    <source>
        <dbReference type="EMBL" id="SVB92748.1"/>
    </source>
</evidence>
<feature type="non-terminal residue" evidence="2">
    <location>
        <position position="107"/>
    </location>
</feature>
<dbReference type="AlphaFoldDB" id="A0A382HZM2"/>
<sequence>MDTTLPLRSGISDLEWEARIDLAAAFRLVDMHGWSDLLATHLSARVPDTDDHFLINPFGMLFEEITASSLLKIDGDGNILSESAYGFNPAGFVIHSAVHTARNDAMC</sequence>
<reference evidence="2" key="1">
    <citation type="submission" date="2018-05" db="EMBL/GenBank/DDBJ databases">
        <authorList>
            <person name="Lanie J.A."/>
            <person name="Ng W.-L."/>
            <person name="Kazmierczak K.M."/>
            <person name="Andrzejewski T.M."/>
            <person name="Davidsen T.M."/>
            <person name="Wayne K.J."/>
            <person name="Tettelin H."/>
            <person name="Glass J.I."/>
            <person name="Rusch D."/>
            <person name="Podicherti R."/>
            <person name="Tsui H.-C.T."/>
            <person name="Winkler M.E."/>
        </authorList>
    </citation>
    <scope>NUCLEOTIDE SEQUENCE</scope>
</reference>
<dbReference type="PANTHER" id="PTHR10672:SF3">
    <property type="entry name" value="PROTEIN HU-LI TAI SHAO"/>
    <property type="match status" value="1"/>
</dbReference>
<dbReference type="GO" id="GO:0051015">
    <property type="term" value="F:actin filament binding"/>
    <property type="evidence" value="ECO:0007669"/>
    <property type="project" value="TreeGrafter"/>
</dbReference>
<dbReference type="EMBL" id="UINC01064254">
    <property type="protein sequence ID" value="SVB92748.1"/>
    <property type="molecule type" value="Genomic_DNA"/>
</dbReference>
<dbReference type="InterPro" id="IPR036409">
    <property type="entry name" value="Aldolase_II/adducin_N_sf"/>
</dbReference>
<dbReference type="InterPro" id="IPR051017">
    <property type="entry name" value="Aldolase-II_Adducin_sf"/>
</dbReference>
<dbReference type="PANTHER" id="PTHR10672">
    <property type="entry name" value="ADDUCIN"/>
    <property type="match status" value="1"/>
</dbReference>
<dbReference type="Pfam" id="PF00596">
    <property type="entry name" value="Aldolase_II"/>
    <property type="match status" value="1"/>
</dbReference>
<gene>
    <name evidence="2" type="ORF">METZ01_LOCUS245602</name>
</gene>
<evidence type="ECO:0000259" key="1">
    <source>
        <dbReference type="Pfam" id="PF00596"/>
    </source>
</evidence>
<feature type="domain" description="Class II aldolase/adducin N-terminal" evidence="1">
    <location>
        <begin position="21"/>
        <end position="107"/>
    </location>
</feature>
<protein>
    <recommendedName>
        <fullName evidence="1">Class II aldolase/adducin N-terminal domain-containing protein</fullName>
    </recommendedName>
</protein>